<accession>A0ABT6TA92</accession>
<sequence length="485" mass="50420">MDKWLSHPNAVRLISLALGILLWAVVHFNPDSTPNNVASLIETRTFTDVKVQVRGLDDQSYVLKSMDPAKVKLIVRGTPSDLLAARADGGYIVEADLSTVKAGTHTITLRTDLPRSIQTIQVEPSTVTVVLEELQTKEFEVQVTTTGTPKEGYKAGAPVLRPTNRAHVTLPASEMDRVDHVGGSISIDGADKTLKDKSVKLVAYDGSGQEIPGAEVDPAVLEVEVPITNPFKQVPIQLKLIGQLPAGLSVANLTPSAEQATIYGPQTELDKIDFIEADLNLSEVTKSGKMDIALSKPDAVTEVSPAAITVDVQVVLTQTRTIQGLPITVKGLGNGLKMQITNPAGGQADITFKGAPAVLDKLQPGDVSVEADLSGRGPGTYTIPLNVNSPRFVDQSGGNTSIEVEITNVATEPTPTPGLPKTDEPASGSGIEPDGSEPSGTEAEGTGGTGGSAGGSPTPSPTMAPTPTPTSTSTPSSLPTSSDGA</sequence>
<protein>
    <submittedName>
        <fullName evidence="2">CdaR family protein</fullName>
    </submittedName>
</protein>
<dbReference type="Gene3D" id="2.170.120.30">
    <property type="match status" value="2"/>
</dbReference>
<evidence type="ECO:0000313" key="3">
    <source>
        <dbReference type="Proteomes" id="UP001161691"/>
    </source>
</evidence>
<evidence type="ECO:0000313" key="2">
    <source>
        <dbReference type="EMBL" id="MDI4643471.1"/>
    </source>
</evidence>
<keyword evidence="3" id="KW-1185">Reference proteome</keyword>
<organism evidence="2 3">
    <name type="scientific">Cohnella hashimotonis</name>
    <dbReference type="NCBI Taxonomy" id="2826895"/>
    <lineage>
        <taxon>Bacteria</taxon>
        <taxon>Bacillati</taxon>
        <taxon>Bacillota</taxon>
        <taxon>Bacilli</taxon>
        <taxon>Bacillales</taxon>
        <taxon>Paenibacillaceae</taxon>
        <taxon>Cohnella</taxon>
    </lineage>
</organism>
<dbReference type="InterPro" id="IPR012505">
    <property type="entry name" value="YbbR"/>
</dbReference>
<name>A0ABT6TA92_9BACL</name>
<feature type="compositionally biased region" description="Low complexity" evidence="1">
    <location>
        <begin position="469"/>
        <end position="485"/>
    </location>
</feature>
<dbReference type="Gene3D" id="2.170.120.40">
    <property type="entry name" value="YbbR-like domain"/>
    <property type="match status" value="2"/>
</dbReference>
<dbReference type="Proteomes" id="UP001161691">
    <property type="component" value="Unassembled WGS sequence"/>
</dbReference>
<proteinExistence type="predicted"/>
<evidence type="ECO:0000256" key="1">
    <source>
        <dbReference type="SAM" id="MobiDB-lite"/>
    </source>
</evidence>
<feature type="compositionally biased region" description="Gly residues" evidence="1">
    <location>
        <begin position="445"/>
        <end position="454"/>
    </location>
</feature>
<reference evidence="2" key="1">
    <citation type="submission" date="2023-04" db="EMBL/GenBank/DDBJ databases">
        <title>Comparative genomic analysis of Cohnella hashimotonis sp. nov., isolated from the International Space Station.</title>
        <authorList>
            <person name="Venkateswaran K."/>
            <person name="Simpson A."/>
        </authorList>
    </citation>
    <scope>NUCLEOTIDE SEQUENCE</scope>
    <source>
        <strain evidence="2">F6_2S_P_1</strain>
    </source>
</reference>
<dbReference type="PANTHER" id="PTHR37804:SF1">
    <property type="entry name" value="CDAA REGULATORY PROTEIN CDAR"/>
    <property type="match status" value="1"/>
</dbReference>
<dbReference type="PANTHER" id="PTHR37804">
    <property type="entry name" value="CDAA REGULATORY PROTEIN CDAR"/>
    <property type="match status" value="1"/>
</dbReference>
<dbReference type="InterPro" id="IPR053154">
    <property type="entry name" value="c-di-AMP_regulator"/>
</dbReference>
<gene>
    <name evidence="2" type="ORF">KB449_00800</name>
</gene>
<dbReference type="Pfam" id="PF07949">
    <property type="entry name" value="YbbR"/>
    <property type="match status" value="3"/>
</dbReference>
<dbReference type="RefSeq" id="WP_282906529.1">
    <property type="nucleotide sequence ID" value="NZ_JAGRPV010000001.1"/>
</dbReference>
<feature type="region of interest" description="Disordered" evidence="1">
    <location>
        <begin position="408"/>
        <end position="485"/>
    </location>
</feature>
<dbReference type="EMBL" id="JAGRPV010000001">
    <property type="protein sequence ID" value="MDI4643471.1"/>
    <property type="molecule type" value="Genomic_DNA"/>
</dbReference>
<comment type="caution">
    <text evidence="2">The sequence shown here is derived from an EMBL/GenBank/DDBJ whole genome shotgun (WGS) entry which is preliminary data.</text>
</comment>
<feature type="compositionally biased region" description="Pro residues" evidence="1">
    <location>
        <begin position="458"/>
        <end position="468"/>
    </location>
</feature>